<dbReference type="PROSITE" id="PS50975">
    <property type="entry name" value="ATP_GRASP"/>
    <property type="match status" value="1"/>
</dbReference>
<comment type="caution">
    <text evidence="4">The sequence shown here is derived from an EMBL/GenBank/DDBJ whole genome shotgun (WGS) entry which is preliminary data.</text>
</comment>
<evidence type="ECO:0000313" key="3">
    <source>
        <dbReference type="EMBL" id="HFQ78600.1"/>
    </source>
</evidence>
<dbReference type="CDD" id="cd01427">
    <property type="entry name" value="HAD_like"/>
    <property type="match status" value="1"/>
</dbReference>
<keyword evidence="1" id="KW-0547">Nucleotide-binding</keyword>
<dbReference type="InterPro" id="IPR023214">
    <property type="entry name" value="HAD_sf"/>
</dbReference>
<dbReference type="Gene3D" id="3.30.470.20">
    <property type="entry name" value="ATP-grasp fold, B domain"/>
    <property type="match status" value="1"/>
</dbReference>
<organism evidence="4">
    <name type="scientific">Ignisphaera aggregans</name>
    <dbReference type="NCBI Taxonomy" id="334771"/>
    <lineage>
        <taxon>Archaea</taxon>
        <taxon>Thermoproteota</taxon>
        <taxon>Thermoprotei</taxon>
        <taxon>Desulfurococcales</taxon>
        <taxon>Desulfurococcaceae</taxon>
        <taxon>Ignisphaera</taxon>
    </lineage>
</organism>
<dbReference type="EMBL" id="DTAU01000047">
    <property type="protein sequence ID" value="HFQ78600.1"/>
    <property type="molecule type" value="Genomic_DNA"/>
</dbReference>
<dbReference type="InterPro" id="IPR036412">
    <property type="entry name" value="HAD-like_sf"/>
</dbReference>
<evidence type="ECO:0000313" key="4">
    <source>
        <dbReference type="EMBL" id="HGT98479.1"/>
    </source>
</evidence>
<feature type="domain" description="ATP-grasp" evidence="2">
    <location>
        <begin position="118"/>
        <end position="296"/>
    </location>
</feature>
<keyword evidence="1" id="KW-0067">ATP-binding</keyword>
<dbReference type="Gene3D" id="3.40.50.1000">
    <property type="entry name" value="HAD superfamily/HAD-like"/>
    <property type="match status" value="1"/>
</dbReference>
<accession>A0A7J3MYF4</accession>
<evidence type="ECO:0000259" key="2">
    <source>
        <dbReference type="PROSITE" id="PS50975"/>
    </source>
</evidence>
<dbReference type="InterPro" id="IPR011761">
    <property type="entry name" value="ATP-grasp"/>
</dbReference>
<gene>
    <name evidence="3" type="ORF">ENT99_02720</name>
    <name evidence="4" type="ORF">ENU64_03530</name>
</gene>
<reference evidence="4" key="1">
    <citation type="journal article" date="2020" name="mSystems">
        <title>Genome- and Community-Level Interaction Insights into Carbon Utilization and Element Cycling Functions of Hydrothermarchaeota in Hydrothermal Sediment.</title>
        <authorList>
            <person name="Zhou Z."/>
            <person name="Liu Y."/>
            <person name="Xu W."/>
            <person name="Pan J."/>
            <person name="Luo Z.H."/>
            <person name="Li M."/>
        </authorList>
    </citation>
    <scope>NUCLEOTIDE SEQUENCE [LARGE SCALE GENOMIC DNA]</scope>
    <source>
        <strain evidence="3">SpSt-629</strain>
        <strain evidence="4">SpSt-688</strain>
    </source>
</reference>
<dbReference type="SUPFAM" id="SSF56784">
    <property type="entry name" value="HAD-like"/>
    <property type="match status" value="1"/>
</dbReference>
<dbReference type="SUPFAM" id="SSF56059">
    <property type="entry name" value="Glutathione synthetase ATP-binding domain-like"/>
    <property type="match status" value="1"/>
</dbReference>
<proteinExistence type="predicted"/>
<dbReference type="GO" id="GO:0005524">
    <property type="term" value="F:ATP binding"/>
    <property type="evidence" value="ECO:0007669"/>
    <property type="project" value="UniProtKB-UniRule"/>
</dbReference>
<name>A0A7J3MYF4_9CREN</name>
<dbReference type="AlphaFoldDB" id="A0A7J3MYF4"/>
<sequence length="605" mass="69742">MRDCIVLASIASRKSVAIARSIKSLLKLAIVGVAHTYHPHIFSRYFDKVHMVRVDRDSNKWVYLVAGIAKMYQCRAVLPIDFIDFYIFSKNRRYFEDLDIVLISPPHESIVLASNRVRCSEILGDIALYPRQVFIEKEDDVEKIYSLKPPIVVKGLGDASNPSFHLGYETAVREALTRSPVVVQEYVEGIARGYYALAFNGVPIIEFTHQRVVEYTPIGGASLAAQGIVKDPRLIELGRKIVDRLRWSGILMVETRYIDEFGDYYIIELNPKFWGSIDLSEALKYRFSALLVALYLYGDDHALELKERLYVRDGSFAWLLDGFRYLPKIPRTWLKLFKIGLSNPLQSDVDLSDVPRVVIQTTKAFQKFGSEKNRWIQYLSSSREQLNTWFNKFQKFLLSSKRVVVSDFDATLVKLPINWVKLRRLLIEKGFLYKWETINRTLTRYWSTDLDLYQKLSDAVKQHELRAVDNVELLVEPNLLNELREHTRICIATKQPTDIVTIILDKIGLSNTIDHIVGRDSGFGPIKKILYKKCIELCKGDEAIVIDDNLEYLVEAYRLGYIPMHATLNLYSIARSYRIGIPAEKTDKLISFIISTIKRAIHKKN</sequence>
<dbReference type="GO" id="GO:0046872">
    <property type="term" value="F:metal ion binding"/>
    <property type="evidence" value="ECO:0007669"/>
    <property type="project" value="InterPro"/>
</dbReference>
<evidence type="ECO:0000256" key="1">
    <source>
        <dbReference type="PROSITE-ProRule" id="PRU00409"/>
    </source>
</evidence>
<protein>
    <recommendedName>
        <fullName evidence="2">ATP-grasp domain-containing protein</fullName>
    </recommendedName>
</protein>
<dbReference type="EMBL" id="DTDH01000104">
    <property type="protein sequence ID" value="HGT98479.1"/>
    <property type="molecule type" value="Genomic_DNA"/>
</dbReference>